<gene>
    <name evidence="2" type="ORF">CHYS00102_LOCUS15894</name>
</gene>
<evidence type="ECO:0000259" key="1">
    <source>
        <dbReference type="PROSITE" id="PS50191"/>
    </source>
</evidence>
<dbReference type="AlphaFoldDB" id="A0A7S1FUN1"/>
<dbReference type="Pfam" id="PF00650">
    <property type="entry name" value="CRAL_TRIO"/>
    <property type="match status" value="1"/>
</dbReference>
<organism evidence="2">
    <name type="scientific">Corethron hystrix</name>
    <dbReference type="NCBI Taxonomy" id="216773"/>
    <lineage>
        <taxon>Eukaryota</taxon>
        <taxon>Sar</taxon>
        <taxon>Stramenopiles</taxon>
        <taxon>Ochrophyta</taxon>
        <taxon>Bacillariophyta</taxon>
        <taxon>Coscinodiscophyceae</taxon>
        <taxon>Corethrophycidae</taxon>
        <taxon>Corethrales</taxon>
        <taxon>Corethraceae</taxon>
        <taxon>Corethron</taxon>
    </lineage>
</organism>
<feature type="domain" description="CRAL-TRIO" evidence="1">
    <location>
        <begin position="1"/>
        <end position="158"/>
    </location>
</feature>
<dbReference type="InterPro" id="IPR001251">
    <property type="entry name" value="CRAL-TRIO_dom"/>
</dbReference>
<dbReference type="SUPFAM" id="SSF52087">
    <property type="entry name" value="CRAL/TRIO domain"/>
    <property type="match status" value="1"/>
</dbReference>
<dbReference type="Gene3D" id="3.40.525.10">
    <property type="entry name" value="CRAL-TRIO lipid binding domain"/>
    <property type="match status" value="1"/>
</dbReference>
<dbReference type="PROSITE" id="PS50191">
    <property type="entry name" value="CRAL_TRIO"/>
    <property type="match status" value="1"/>
</dbReference>
<proteinExistence type="predicted"/>
<evidence type="ECO:0000313" key="2">
    <source>
        <dbReference type="EMBL" id="CAD8888694.1"/>
    </source>
</evidence>
<dbReference type="EMBL" id="HBFR01022099">
    <property type="protein sequence ID" value="CAD8888694.1"/>
    <property type="molecule type" value="Transcribed_RNA"/>
</dbReference>
<name>A0A7S1FUN1_9STRA</name>
<reference evidence="2" key="1">
    <citation type="submission" date="2021-01" db="EMBL/GenBank/DDBJ databases">
        <authorList>
            <person name="Corre E."/>
            <person name="Pelletier E."/>
            <person name="Niang G."/>
            <person name="Scheremetjew M."/>
            <person name="Finn R."/>
            <person name="Kale V."/>
            <person name="Holt S."/>
            <person name="Cochrane G."/>
            <person name="Meng A."/>
            <person name="Brown T."/>
            <person name="Cohen L."/>
        </authorList>
    </citation>
    <scope>NUCLEOTIDE SEQUENCE</scope>
    <source>
        <strain evidence="2">308</strain>
    </source>
</reference>
<protein>
    <recommendedName>
        <fullName evidence="1">CRAL-TRIO domain-containing protein</fullName>
    </recommendedName>
</protein>
<accession>A0A7S1FUN1</accession>
<sequence>MGNLVYCIRAGCIEDAALMDSVSNDEMVDFFLYVKEVHRIVADTQSLERGSLVKVVTVNDLYGVSLLSGEKRFRDALSSSSKIGSSVFPELNSVTMLLNLPLLLNAIVGLFKPIFPATVRAKLRFKSGPLGKSVGSLSEVAPGGEKREIFLGQLADLLKEE</sequence>
<dbReference type="InterPro" id="IPR036865">
    <property type="entry name" value="CRAL-TRIO_dom_sf"/>
</dbReference>